<dbReference type="Gene3D" id="3.40.640.10">
    <property type="entry name" value="Type I PLP-dependent aspartate aminotransferase-like (Major domain)"/>
    <property type="match status" value="1"/>
</dbReference>
<dbReference type="Gene3D" id="3.90.1150.10">
    <property type="entry name" value="Aspartate Aminotransferase, domain 1"/>
    <property type="match status" value="1"/>
</dbReference>
<proteinExistence type="inferred from homology"/>
<comment type="caution">
    <text evidence="7">The sequence shown here is derived from an EMBL/GenBank/DDBJ whole genome shotgun (WGS) entry which is preliminary data.</text>
</comment>
<keyword evidence="3" id="KW-0805">Transcription regulation</keyword>
<dbReference type="SMART" id="SM00345">
    <property type="entry name" value="HTH_GNTR"/>
    <property type="match status" value="1"/>
</dbReference>
<keyword evidence="4" id="KW-0238">DNA-binding</keyword>
<dbReference type="RefSeq" id="WP_368454365.1">
    <property type="nucleotide sequence ID" value="NZ_JBFQXQ010000004.1"/>
</dbReference>
<dbReference type="PROSITE" id="PS50949">
    <property type="entry name" value="HTH_GNTR"/>
    <property type="match status" value="1"/>
</dbReference>
<dbReference type="PANTHER" id="PTHR46577:SF2">
    <property type="entry name" value="TRANSCRIPTIONAL REGULATORY PROTEIN"/>
    <property type="match status" value="1"/>
</dbReference>
<accession>A0ABV3UN98</accession>
<dbReference type="InterPro" id="IPR015421">
    <property type="entry name" value="PyrdxlP-dep_Trfase_major"/>
</dbReference>
<evidence type="ECO:0000259" key="6">
    <source>
        <dbReference type="PROSITE" id="PS50949"/>
    </source>
</evidence>
<dbReference type="InterPro" id="IPR004839">
    <property type="entry name" value="Aminotransferase_I/II_large"/>
</dbReference>
<dbReference type="InterPro" id="IPR036390">
    <property type="entry name" value="WH_DNA-bd_sf"/>
</dbReference>
<dbReference type="EMBL" id="JBFQXQ010000004">
    <property type="protein sequence ID" value="MEX3174723.1"/>
    <property type="molecule type" value="Genomic_DNA"/>
</dbReference>
<evidence type="ECO:0000313" key="8">
    <source>
        <dbReference type="Proteomes" id="UP001558101"/>
    </source>
</evidence>
<protein>
    <submittedName>
        <fullName evidence="7">PLP-dependent aminotransferase family protein</fullName>
    </submittedName>
</protein>
<dbReference type="InterPro" id="IPR051446">
    <property type="entry name" value="HTH_trans_reg/aminotransferase"/>
</dbReference>
<dbReference type="InterPro" id="IPR000524">
    <property type="entry name" value="Tscrpt_reg_HTH_GntR"/>
</dbReference>
<dbReference type="PANTHER" id="PTHR46577">
    <property type="entry name" value="HTH-TYPE TRANSCRIPTIONAL REGULATORY PROTEIN GABR"/>
    <property type="match status" value="1"/>
</dbReference>
<evidence type="ECO:0000313" key="7">
    <source>
        <dbReference type="EMBL" id="MEX3174723.1"/>
    </source>
</evidence>
<evidence type="ECO:0000256" key="5">
    <source>
        <dbReference type="ARBA" id="ARBA00023163"/>
    </source>
</evidence>
<dbReference type="InterPro" id="IPR015424">
    <property type="entry name" value="PyrdxlP-dep_Trfase"/>
</dbReference>
<evidence type="ECO:0000256" key="4">
    <source>
        <dbReference type="ARBA" id="ARBA00023125"/>
    </source>
</evidence>
<keyword evidence="8" id="KW-1185">Reference proteome</keyword>
<comment type="similarity">
    <text evidence="1">In the C-terminal section; belongs to the class-I pyridoxal-phosphate-dependent aminotransferase family.</text>
</comment>
<dbReference type="CDD" id="cd00609">
    <property type="entry name" value="AAT_like"/>
    <property type="match status" value="1"/>
</dbReference>
<feature type="domain" description="HTH gntR-type" evidence="6">
    <location>
        <begin position="12"/>
        <end position="80"/>
    </location>
</feature>
<name>A0ABV3UN98_9GAMM</name>
<keyword evidence="7" id="KW-0808">Transferase</keyword>
<dbReference type="GO" id="GO:0008483">
    <property type="term" value="F:transaminase activity"/>
    <property type="evidence" value="ECO:0007669"/>
    <property type="project" value="UniProtKB-KW"/>
</dbReference>
<evidence type="ECO:0000256" key="2">
    <source>
        <dbReference type="ARBA" id="ARBA00022898"/>
    </source>
</evidence>
<dbReference type="Pfam" id="PF00392">
    <property type="entry name" value="GntR"/>
    <property type="match status" value="1"/>
</dbReference>
<dbReference type="InterPro" id="IPR036388">
    <property type="entry name" value="WH-like_DNA-bd_sf"/>
</dbReference>
<evidence type="ECO:0000256" key="3">
    <source>
        <dbReference type="ARBA" id="ARBA00023015"/>
    </source>
</evidence>
<gene>
    <name evidence="7" type="ORF">AB4M04_21865</name>
</gene>
<dbReference type="CDD" id="cd07377">
    <property type="entry name" value="WHTH_GntR"/>
    <property type="match status" value="1"/>
</dbReference>
<organism evidence="7 8">
    <name type="scientific">Serratia quinivorans</name>
    <dbReference type="NCBI Taxonomy" id="137545"/>
    <lineage>
        <taxon>Bacteria</taxon>
        <taxon>Pseudomonadati</taxon>
        <taxon>Pseudomonadota</taxon>
        <taxon>Gammaproteobacteria</taxon>
        <taxon>Enterobacterales</taxon>
        <taxon>Yersiniaceae</taxon>
        <taxon>Serratia</taxon>
    </lineage>
</organism>
<dbReference type="SUPFAM" id="SSF46785">
    <property type="entry name" value="Winged helix' DNA-binding domain"/>
    <property type="match status" value="1"/>
</dbReference>
<dbReference type="Proteomes" id="UP001558101">
    <property type="component" value="Unassembled WGS sequence"/>
</dbReference>
<keyword evidence="5" id="KW-0804">Transcription</keyword>
<dbReference type="SUPFAM" id="SSF53383">
    <property type="entry name" value="PLP-dependent transferases"/>
    <property type="match status" value="1"/>
</dbReference>
<reference evidence="7 8" key="1">
    <citation type="submission" date="2024-07" db="EMBL/GenBank/DDBJ databases">
        <title>Genomes of novel Serratia strains from suburban soil.</title>
        <authorList>
            <person name="Markert E.X."/>
            <person name="Severe K."/>
            <person name="Severe L."/>
            <person name="Twing K.I."/>
            <person name="Ward L.M."/>
        </authorList>
    </citation>
    <scope>NUCLEOTIDE SEQUENCE [LARGE SCALE GENOMIC DNA]</scope>
    <source>
        <strain evidence="7 8">3C-UT</strain>
    </source>
</reference>
<sequence length="492" mass="54405">MPMEQTEAGRQGSLYRQIAEQIKQAIHAGFLPANTRLPSVRTLATQYNISLTTALKTLRTLEDEHYAVAKPKSGFFVAPRRHSLQKDAVIVEQPREIAPLDEQTELHMAMVGEDCRVRLDLANGDSSLYPIKKLSLIMRQLGYSKPFLLGDTVKGSGYAPLKTEIARRAIDYGCNINPDNILVTNGCVEALSLSLMATVKPGDAVAVESPCYFVLLQMLRQLKLRVIEVETGNEGYVDSEKLVALFQRKAVKVFVTLANVNNPLGKTIPNEKKAHIARQADENGVIIIEDDTFGDIAFGVQRPFPMRAFSPNVILCSGFSKTVAPGMRVGWVHSNHYMRKITSLKYTSTMGSPILPQATIAELLSNGGYDAHLRKLRHKLANLVNKIRQVVLRAFPPGTKVSEPEGGYVLWVEMPKNALNVRSLFIKARNAGIGIAPGHIFATDNRYDHCFRLNAGFGYNDEVEQAIAQLGQWCTQSLVGHEAITGVINNRQ</sequence>
<dbReference type="InterPro" id="IPR015422">
    <property type="entry name" value="PyrdxlP-dep_Trfase_small"/>
</dbReference>
<keyword evidence="2" id="KW-0663">Pyridoxal phosphate</keyword>
<evidence type="ECO:0000256" key="1">
    <source>
        <dbReference type="ARBA" id="ARBA00005384"/>
    </source>
</evidence>
<keyword evidence="7" id="KW-0032">Aminotransferase</keyword>
<dbReference type="Pfam" id="PF00155">
    <property type="entry name" value="Aminotran_1_2"/>
    <property type="match status" value="1"/>
</dbReference>
<dbReference type="Gene3D" id="1.10.10.10">
    <property type="entry name" value="Winged helix-like DNA-binding domain superfamily/Winged helix DNA-binding domain"/>
    <property type="match status" value="1"/>
</dbReference>